<dbReference type="Proteomes" id="UP000507470">
    <property type="component" value="Unassembled WGS sequence"/>
</dbReference>
<organism evidence="1 2">
    <name type="scientific">Mytilus coruscus</name>
    <name type="common">Sea mussel</name>
    <dbReference type="NCBI Taxonomy" id="42192"/>
    <lineage>
        <taxon>Eukaryota</taxon>
        <taxon>Metazoa</taxon>
        <taxon>Spiralia</taxon>
        <taxon>Lophotrochozoa</taxon>
        <taxon>Mollusca</taxon>
        <taxon>Bivalvia</taxon>
        <taxon>Autobranchia</taxon>
        <taxon>Pteriomorphia</taxon>
        <taxon>Mytilida</taxon>
        <taxon>Mytiloidea</taxon>
        <taxon>Mytilidae</taxon>
        <taxon>Mytilinae</taxon>
        <taxon>Mytilus</taxon>
    </lineage>
</organism>
<keyword evidence="2" id="KW-1185">Reference proteome</keyword>
<accession>A0A6J8CRE1</accession>
<name>A0A6J8CRE1_MYTCO</name>
<protein>
    <submittedName>
        <fullName evidence="1">Uncharacterized protein</fullName>
    </submittedName>
</protein>
<gene>
    <name evidence="1" type="ORF">MCOR_32817</name>
</gene>
<sequence>MRGSDLDIMFVDKRIEVYEDVKPRLYPNVPFITMKTDDVKPGFTHLELEHNRDHSLSADWNRNITNRCIQNTVSCDDSLTKCMYAYYMSRLCSLHVQTYPLMNIYSNNKYQYKQYKVGLCSLLQNINHDAVSGWLMVASFFYKTKQYTKALPIIKYSISKCTFEKLYPFMVMSDTHQQLFNYESLKQKSIVHLWKLLFVDFITFKQNSVLIPDELQVEVDGTLFFSSSSSYVYFLSFLCHYHLKNIRQCYDSLLNLRTVISESYLIADEEFKASACDLLGVALQVLGDSESARQAFVQSVELCHDLSDNPAVKRLLLMR</sequence>
<dbReference type="EMBL" id="CACVKT020005897">
    <property type="protein sequence ID" value="CAC5398445.1"/>
    <property type="molecule type" value="Genomic_DNA"/>
</dbReference>
<evidence type="ECO:0000313" key="2">
    <source>
        <dbReference type="Proteomes" id="UP000507470"/>
    </source>
</evidence>
<dbReference type="AlphaFoldDB" id="A0A6J8CRE1"/>
<reference evidence="1 2" key="1">
    <citation type="submission" date="2020-06" db="EMBL/GenBank/DDBJ databases">
        <authorList>
            <person name="Li R."/>
            <person name="Bekaert M."/>
        </authorList>
    </citation>
    <scope>NUCLEOTIDE SEQUENCE [LARGE SCALE GENOMIC DNA]</scope>
    <source>
        <strain evidence="2">wild</strain>
    </source>
</reference>
<evidence type="ECO:0000313" key="1">
    <source>
        <dbReference type="EMBL" id="CAC5398445.1"/>
    </source>
</evidence>
<dbReference type="OrthoDB" id="6198323at2759"/>
<proteinExistence type="predicted"/>